<feature type="coiled-coil region" evidence="1">
    <location>
        <begin position="105"/>
        <end position="132"/>
    </location>
</feature>
<dbReference type="AlphaFoldDB" id="A0A6J8F179"/>
<keyword evidence="3" id="KW-1185">Reference proteome</keyword>
<evidence type="ECO:0000313" key="2">
    <source>
        <dbReference type="EMBL" id="CAC5426460.1"/>
    </source>
</evidence>
<proteinExistence type="predicted"/>
<dbReference type="EMBL" id="CACVKT020010430">
    <property type="protein sequence ID" value="CAC5426460.1"/>
    <property type="molecule type" value="Genomic_DNA"/>
</dbReference>
<evidence type="ECO:0000313" key="3">
    <source>
        <dbReference type="Proteomes" id="UP000507470"/>
    </source>
</evidence>
<protein>
    <submittedName>
        <fullName evidence="2">Uncharacterized protein</fullName>
    </submittedName>
</protein>
<sequence>MPMPVVTPILREEIRQTRQLRNSNPTDVPSQKKFRCDIKLANYDDPSEWSDFKSHFDACTELYRIQLMEKRQKANESLPDRGHLRATCAAEEKTEDSSEKIVRLMETYSAKIDALQKDLDNLRNEIPKRKEQWHTQIRVEKEHTVCSGQGLEMLDLNRDNALLARILFKAREHIPIRLLNVTNNVKVIKAGSVVGETDNIIEVSGETDSCKEHKFLDQELQKLVNTDGTHLSKEQKQAVINFIQEHKLLFALSSQELGSTSNGATK</sequence>
<name>A0A6J8F179_MYTCO</name>
<dbReference type="Proteomes" id="UP000507470">
    <property type="component" value="Unassembled WGS sequence"/>
</dbReference>
<gene>
    <name evidence="2" type="ORF">MCOR_58160</name>
</gene>
<organism evidence="2 3">
    <name type="scientific">Mytilus coruscus</name>
    <name type="common">Sea mussel</name>
    <dbReference type="NCBI Taxonomy" id="42192"/>
    <lineage>
        <taxon>Eukaryota</taxon>
        <taxon>Metazoa</taxon>
        <taxon>Spiralia</taxon>
        <taxon>Lophotrochozoa</taxon>
        <taxon>Mollusca</taxon>
        <taxon>Bivalvia</taxon>
        <taxon>Autobranchia</taxon>
        <taxon>Pteriomorphia</taxon>
        <taxon>Mytilida</taxon>
        <taxon>Mytiloidea</taxon>
        <taxon>Mytilidae</taxon>
        <taxon>Mytilinae</taxon>
        <taxon>Mytilus</taxon>
    </lineage>
</organism>
<evidence type="ECO:0000256" key="1">
    <source>
        <dbReference type="SAM" id="Coils"/>
    </source>
</evidence>
<reference evidence="2 3" key="1">
    <citation type="submission" date="2020-06" db="EMBL/GenBank/DDBJ databases">
        <authorList>
            <person name="Li R."/>
            <person name="Bekaert M."/>
        </authorList>
    </citation>
    <scope>NUCLEOTIDE SEQUENCE [LARGE SCALE GENOMIC DNA]</scope>
    <source>
        <strain evidence="3">wild</strain>
    </source>
</reference>
<accession>A0A6J8F179</accession>
<keyword evidence="1" id="KW-0175">Coiled coil</keyword>